<accession>A0A239DCK5</accession>
<dbReference type="SUPFAM" id="SSF53474">
    <property type="entry name" value="alpha/beta-Hydrolases"/>
    <property type="match status" value="1"/>
</dbReference>
<keyword evidence="5" id="KW-0560">Oxidoreductase</keyword>
<evidence type="ECO:0000259" key="6">
    <source>
        <dbReference type="Pfam" id="PF12697"/>
    </source>
</evidence>
<feature type="domain" description="AB hydrolase-1" evidence="6">
    <location>
        <begin position="45"/>
        <end position="341"/>
    </location>
</feature>
<gene>
    <name evidence="7" type="ORF">SAMN06265355_11490</name>
</gene>
<dbReference type="Gene3D" id="3.40.50.1820">
    <property type="entry name" value="alpha/beta hydrolase"/>
    <property type="match status" value="1"/>
</dbReference>
<evidence type="ECO:0000313" key="8">
    <source>
        <dbReference type="Proteomes" id="UP000198420"/>
    </source>
</evidence>
<dbReference type="InterPro" id="IPR029058">
    <property type="entry name" value="AB_hydrolase_fold"/>
</dbReference>
<keyword evidence="7" id="KW-0378">Hydrolase</keyword>
<reference evidence="8" key="1">
    <citation type="submission" date="2017-06" db="EMBL/GenBank/DDBJ databases">
        <authorList>
            <person name="Varghese N."/>
            <person name="Submissions S."/>
        </authorList>
    </citation>
    <scope>NUCLEOTIDE SEQUENCE [LARGE SCALE GENOMIC DNA]</scope>
    <source>
        <strain evidence="8">DSM 44485</strain>
    </source>
</reference>
<evidence type="ECO:0000256" key="2">
    <source>
        <dbReference type="ARBA" id="ARBA00010790"/>
    </source>
</evidence>
<proteinExistence type="inferred from homology"/>
<dbReference type="GO" id="GO:0016787">
    <property type="term" value="F:hydrolase activity"/>
    <property type="evidence" value="ECO:0007669"/>
    <property type="project" value="UniProtKB-KW"/>
</dbReference>
<name>A0A239DCK5_9ACTN</name>
<dbReference type="OrthoDB" id="9787779at2"/>
<evidence type="ECO:0000313" key="7">
    <source>
        <dbReference type="EMBL" id="SNS29792.1"/>
    </source>
</evidence>
<dbReference type="AlphaFoldDB" id="A0A239DCK5"/>
<dbReference type="InterPro" id="IPR052542">
    <property type="entry name" value="Cholesterol_Oxidase"/>
</dbReference>
<dbReference type="GO" id="GO:0016491">
    <property type="term" value="F:oxidoreductase activity"/>
    <property type="evidence" value="ECO:0007669"/>
    <property type="project" value="UniProtKB-KW"/>
</dbReference>
<keyword evidence="3" id="KW-0285">Flavoprotein</keyword>
<comment type="cofactor">
    <cofactor evidence="1">
        <name>FAD</name>
        <dbReference type="ChEBI" id="CHEBI:57692"/>
    </cofactor>
</comment>
<keyword evidence="4" id="KW-0274">FAD</keyword>
<organism evidence="7 8">
    <name type="scientific">Actinomadura mexicana</name>
    <dbReference type="NCBI Taxonomy" id="134959"/>
    <lineage>
        <taxon>Bacteria</taxon>
        <taxon>Bacillati</taxon>
        <taxon>Actinomycetota</taxon>
        <taxon>Actinomycetes</taxon>
        <taxon>Streptosporangiales</taxon>
        <taxon>Thermomonosporaceae</taxon>
        <taxon>Actinomadura</taxon>
    </lineage>
</organism>
<sequence>MSRMIPRFTLEGVKDAEISTYPVATDDGLGLGLTRFLREESDNVVLLVHGLTSSSDMFVMPEIPNLASHLLDNGFTDVWTLDFRMSGRFPYDGETHRYTLDDIALYDFPAALAELREHIGDRSLHVIAHCLGAVSFSMALFAGTVADIATLTCNSVSLTPRVPAFSKVKLGLGTWFLEYVLGLPFLDPRFGDAPRFTRPWMLSRAVSLFHRECSTRACHMQSFQWGAGRPAMYEHENLLPETHARVADICTASGLHYYRHVRKMVKAGHSVKYAPRDARYARLPENYLENAADVETPLLLLAPGNNRVFTDSNIHLHKILEKAAPGRHELASLPGYGHLDPLIGKDSHIDVFPRVVDFLKRHAS</sequence>
<evidence type="ECO:0000256" key="4">
    <source>
        <dbReference type="ARBA" id="ARBA00022827"/>
    </source>
</evidence>
<dbReference type="RefSeq" id="WP_089315394.1">
    <property type="nucleotide sequence ID" value="NZ_FZNP01000014.1"/>
</dbReference>
<evidence type="ECO:0000256" key="5">
    <source>
        <dbReference type="ARBA" id="ARBA00023002"/>
    </source>
</evidence>
<keyword evidence="8" id="KW-1185">Reference proteome</keyword>
<evidence type="ECO:0000256" key="3">
    <source>
        <dbReference type="ARBA" id="ARBA00022630"/>
    </source>
</evidence>
<protein>
    <submittedName>
        <fullName evidence="7">Lysophospholipase, alpha-beta hydrolase superfamily</fullName>
    </submittedName>
</protein>
<dbReference type="InterPro" id="IPR000073">
    <property type="entry name" value="AB_hydrolase_1"/>
</dbReference>
<dbReference type="Proteomes" id="UP000198420">
    <property type="component" value="Unassembled WGS sequence"/>
</dbReference>
<dbReference type="EMBL" id="FZNP01000014">
    <property type="protein sequence ID" value="SNS29792.1"/>
    <property type="molecule type" value="Genomic_DNA"/>
</dbReference>
<comment type="similarity">
    <text evidence="2">Belongs to the GMC oxidoreductase family.</text>
</comment>
<dbReference type="Pfam" id="PF12697">
    <property type="entry name" value="Abhydrolase_6"/>
    <property type="match status" value="1"/>
</dbReference>
<evidence type="ECO:0000256" key="1">
    <source>
        <dbReference type="ARBA" id="ARBA00001974"/>
    </source>
</evidence>
<dbReference type="PANTHER" id="PTHR47470">
    <property type="entry name" value="CHOLESTEROL OXIDASE"/>
    <property type="match status" value="1"/>
</dbReference>
<dbReference type="PANTHER" id="PTHR47470:SF1">
    <property type="entry name" value="FAD-DEPENDENT OXIDOREDUCTASE 2 FAD BINDING DOMAIN-CONTAINING PROTEIN"/>
    <property type="match status" value="1"/>
</dbReference>